<sequence>MQPACLDLPVTKGATLRKPLLLMQPTYTYRPITVIEQSAPLRLTVPAHGLPGDWPTWIEGVSQWSALNRDKAREPFRIARPVDADTLEYNDLNGLGQRAAGGTLVYQLPVDLAGCSAELVITPEQGAELVFSTANGGLAIVGLGRLLLEITASQTAAIDWTEARYSLDITFSDGSVQRWLQGKVTLSGGCCHG</sequence>
<accession>A0A1I3NS44</accession>
<dbReference type="EMBL" id="FORC01000004">
    <property type="protein sequence ID" value="SFJ12012.1"/>
    <property type="molecule type" value="Genomic_DNA"/>
</dbReference>
<dbReference type="OrthoDB" id="7018784at2"/>
<protein>
    <submittedName>
        <fullName evidence="1">Uncharacterized protein</fullName>
    </submittedName>
</protein>
<keyword evidence="2" id="KW-1185">Reference proteome</keyword>
<organism evidence="1 2">
    <name type="scientific">Phytopseudomonas argentinensis</name>
    <dbReference type="NCBI Taxonomy" id="289370"/>
    <lineage>
        <taxon>Bacteria</taxon>
        <taxon>Pseudomonadati</taxon>
        <taxon>Pseudomonadota</taxon>
        <taxon>Gammaproteobacteria</taxon>
        <taxon>Pseudomonadales</taxon>
        <taxon>Pseudomonadaceae</taxon>
        <taxon>Phytopseudomonas</taxon>
    </lineage>
</organism>
<evidence type="ECO:0000313" key="1">
    <source>
        <dbReference type="EMBL" id="SFJ12012.1"/>
    </source>
</evidence>
<reference evidence="2" key="1">
    <citation type="submission" date="2016-10" db="EMBL/GenBank/DDBJ databases">
        <authorList>
            <person name="Varghese N."/>
            <person name="Submissions S."/>
        </authorList>
    </citation>
    <scope>NUCLEOTIDE SEQUENCE [LARGE SCALE GENOMIC DNA]</scope>
    <source>
        <strain evidence="2">LMG 22563</strain>
    </source>
</reference>
<dbReference type="STRING" id="289370.SAMN05216602_3986"/>
<gene>
    <name evidence="1" type="ORF">SAMN05216602_3986</name>
</gene>
<dbReference type="RefSeq" id="WP_074888154.1">
    <property type="nucleotide sequence ID" value="NZ_FORC01000004.1"/>
</dbReference>
<dbReference type="AlphaFoldDB" id="A0A1I3NS44"/>
<dbReference type="Proteomes" id="UP000183018">
    <property type="component" value="Unassembled WGS sequence"/>
</dbReference>
<proteinExistence type="predicted"/>
<evidence type="ECO:0000313" key="2">
    <source>
        <dbReference type="Proteomes" id="UP000183018"/>
    </source>
</evidence>
<name>A0A1I3NS44_9GAMM</name>